<feature type="compositionally biased region" description="Basic and acidic residues" evidence="2">
    <location>
        <begin position="348"/>
        <end position="363"/>
    </location>
</feature>
<dbReference type="AlphaFoldDB" id="A0A3P8BVU0"/>
<dbReference type="PROSITE" id="PS50175">
    <property type="entry name" value="ASP_PROT_RETROV"/>
    <property type="match status" value="1"/>
</dbReference>
<feature type="compositionally biased region" description="Polar residues" evidence="2">
    <location>
        <begin position="333"/>
        <end position="343"/>
    </location>
</feature>
<dbReference type="InterPro" id="IPR001995">
    <property type="entry name" value="Peptidase_A2_cat"/>
</dbReference>
<dbReference type="Proteomes" id="UP000050761">
    <property type="component" value="Unassembled WGS sequence"/>
</dbReference>
<reference evidence="6" key="2">
    <citation type="submission" date="2019-09" db="UniProtKB">
        <authorList>
            <consortium name="WormBaseParasite"/>
        </authorList>
    </citation>
    <scope>IDENTIFICATION</scope>
</reference>
<evidence type="ECO:0000259" key="3">
    <source>
        <dbReference type="PROSITE" id="PS50175"/>
    </source>
</evidence>
<dbReference type="GO" id="GO:0004190">
    <property type="term" value="F:aspartic-type endopeptidase activity"/>
    <property type="evidence" value="ECO:0007669"/>
    <property type="project" value="InterPro"/>
</dbReference>
<protein>
    <submittedName>
        <fullName evidence="6">Peptidase A2 domain-containing protein</fullName>
    </submittedName>
</protein>
<feature type="region of interest" description="Disordered" evidence="2">
    <location>
        <begin position="333"/>
        <end position="363"/>
    </location>
</feature>
<dbReference type="WBParaSite" id="HPBE_0002087801-mRNA-1">
    <property type="protein sequence ID" value="HPBE_0002087801-mRNA-1"/>
    <property type="gene ID" value="HPBE_0002087801"/>
</dbReference>
<keyword evidence="1" id="KW-0378">Hydrolase</keyword>
<dbReference type="EMBL" id="UZAH01032515">
    <property type="protein sequence ID" value="VDP22270.1"/>
    <property type="molecule type" value="Genomic_DNA"/>
</dbReference>
<dbReference type="SUPFAM" id="SSF50630">
    <property type="entry name" value="Acid proteases"/>
    <property type="match status" value="1"/>
</dbReference>
<dbReference type="InterPro" id="IPR021109">
    <property type="entry name" value="Peptidase_aspartic_dom_sf"/>
</dbReference>
<dbReference type="GO" id="GO:0006508">
    <property type="term" value="P:proteolysis"/>
    <property type="evidence" value="ECO:0007669"/>
    <property type="project" value="InterPro"/>
</dbReference>
<gene>
    <name evidence="4" type="ORF">HPBE_LOCUS20877</name>
</gene>
<accession>A0A3P8BVU0</accession>
<organism evidence="4">
    <name type="scientific">Heligmosomoides polygyrus</name>
    <name type="common">Parasitic roundworm</name>
    <dbReference type="NCBI Taxonomy" id="6339"/>
    <lineage>
        <taxon>Eukaryota</taxon>
        <taxon>Metazoa</taxon>
        <taxon>Ecdysozoa</taxon>
        <taxon>Nematoda</taxon>
        <taxon>Chromadorea</taxon>
        <taxon>Rhabditida</taxon>
        <taxon>Rhabditina</taxon>
        <taxon>Rhabditomorpha</taxon>
        <taxon>Strongyloidea</taxon>
        <taxon>Heligmosomidae</taxon>
        <taxon>Heligmosomoides</taxon>
    </lineage>
</organism>
<evidence type="ECO:0000256" key="1">
    <source>
        <dbReference type="ARBA" id="ARBA00022801"/>
    </source>
</evidence>
<keyword evidence="5" id="KW-1185">Reference proteome</keyword>
<dbReference type="PANTHER" id="PTHR36943:SF1">
    <property type="entry name" value="CCHC-TYPE DOMAIN-CONTAINING PROTEIN"/>
    <property type="match status" value="1"/>
</dbReference>
<sequence length="363" mass="41615">MLPSDLTWDEAIATLERLFGSAKTLFRRRFECFKIQYEHQDFNAYETLVRTRCTDAKLDCIDFDGLQCLVYVAGFQGPEFADYRTRLLRKLDHAEKLSIKDLTAECQLIKSYREDARMLENAAMVTSTVNYVAKKKKSRSRQRDWKRNGDNREPQAPKQSSHPRSRNHGSRSYQMKSIIAALRRDLQPHLDVVVNGRPLSLLLDTGAMITMISRSSWKRLGKPQLQDSDTVISAANGSKIPTDGRFEAEFMLRKSDGRQHSGRGFCYVNEKLDVFGWEWIQKIPDLLNPLQQYINGITILSDPAAGHREEIVAKLKANHSDVFNMGLAVPSDATTTDVQMQRPQRNRRAPDRLQMDPSKKSYT</sequence>
<feature type="region of interest" description="Disordered" evidence="2">
    <location>
        <begin position="133"/>
        <end position="173"/>
    </location>
</feature>
<dbReference type="Pfam" id="PF13650">
    <property type="entry name" value="Asp_protease_2"/>
    <property type="match status" value="1"/>
</dbReference>
<reference evidence="4 5" key="1">
    <citation type="submission" date="2018-11" db="EMBL/GenBank/DDBJ databases">
        <authorList>
            <consortium name="Pathogen Informatics"/>
        </authorList>
    </citation>
    <scope>NUCLEOTIDE SEQUENCE [LARGE SCALE GENOMIC DNA]</scope>
</reference>
<feature type="compositionally biased region" description="Basic and acidic residues" evidence="2">
    <location>
        <begin position="141"/>
        <end position="155"/>
    </location>
</feature>
<dbReference type="Gene3D" id="2.40.70.10">
    <property type="entry name" value="Acid Proteases"/>
    <property type="match status" value="1"/>
</dbReference>
<feature type="domain" description="Peptidase A2" evidence="3">
    <location>
        <begin position="199"/>
        <end position="237"/>
    </location>
</feature>
<name>A0A3P8BVU0_HELPZ</name>
<dbReference type="PANTHER" id="PTHR36943">
    <property type="entry name" value="CCHC-TYPE DOMAIN-CONTAINING PROTEIN"/>
    <property type="match status" value="1"/>
</dbReference>
<proteinExistence type="predicted"/>
<dbReference type="OrthoDB" id="10384066at2759"/>
<evidence type="ECO:0000256" key="2">
    <source>
        <dbReference type="SAM" id="MobiDB-lite"/>
    </source>
</evidence>
<evidence type="ECO:0000313" key="4">
    <source>
        <dbReference type="EMBL" id="VDP22270.1"/>
    </source>
</evidence>
<evidence type="ECO:0000313" key="5">
    <source>
        <dbReference type="Proteomes" id="UP000050761"/>
    </source>
</evidence>
<evidence type="ECO:0000313" key="6">
    <source>
        <dbReference type="WBParaSite" id="HPBE_0002087801-mRNA-1"/>
    </source>
</evidence>